<dbReference type="RefSeq" id="WP_123289199.1">
    <property type="nucleotide sequence ID" value="NZ_RJVA01000010.1"/>
</dbReference>
<evidence type="ECO:0000313" key="2">
    <source>
        <dbReference type="Proteomes" id="UP000276223"/>
    </source>
</evidence>
<organism evidence="1 2">
    <name type="scientific">Desulfosoma caldarium</name>
    <dbReference type="NCBI Taxonomy" id="610254"/>
    <lineage>
        <taxon>Bacteria</taxon>
        <taxon>Pseudomonadati</taxon>
        <taxon>Thermodesulfobacteriota</taxon>
        <taxon>Syntrophobacteria</taxon>
        <taxon>Syntrophobacterales</taxon>
        <taxon>Syntrophobacteraceae</taxon>
        <taxon>Desulfosoma</taxon>
    </lineage>
</organism>
<keyword evidence="2" id="KW-1185">Reference proteome</keyword>
<dbReference type="EMBL" id="RJVA01000010">
    <property type="protein sequence ID" value="ROR01481.1"/>
    <property type="molecule type" value="Genomic_DNA"/>
</dbReference>
<dbReference type="AlphaFoldDB" id="A0A3N1VKI1"/>
<dbReference type="OrthoDB" id="1687780at2"/>
<gene>
    <name evidence="1" type="ORF">EDC27_0655</name>
</gene>
<protein>
    <submittedName>
        <fullName evidence="1">Uncharacterized protein</fullName>
    </submittedName>
</protein>
<proteinExistence type="predicted"/>
<dbReference type="Proteomes" id="UP000276223">
    <property type="component" value="Unassembled WGS sequence"/>
</dbReference>
<comment type="caution">
    <text evidence="1">The sequence shown here is derived from an EMBL/GenBank/DDBJ whole genome shotgun (WGS) entry which is preliminary data.</text>
</comment>
<sequence length="66" mass="7503">MKMQEIRAKAKALGVNSFGKKKADLIREIQRAEGNFDCFGTAQGYCDQRDCCFRSLCLAESQRIRP</sequence>
<reference evidence="1 2" key="1">
    <citation type="submission" date="2018-11" db="EMBL/GenBank/DDBJ databases">
        <title>Genomic Encyclopedia of Type Strains, Phase IV (KMG-IV): sequencing the most valuable type-strain genomes for metagenomic binning, comparative biology and taxonomic classification.</title>
        <authorList>
            <person name="Goeker M."/>
        </authorList>
    </citation>
    <scope>NUCLEOTIDE SEQUENCE [LARGE SCALE GENOMIC DNA]</scope>
    <source>
        <strain evidence="1 2">DSM 22027</strain>
    </source>
</reference>
<accession>A0A3N1VKI1</accession>
<name>A0A3N1VKI1_9BACT</name>
<evidence type="ECO:0000313" key="1">
    <source>
        <dbReference type="EMBL" id="ROR01481.1"/>
    </source>
</evidence>